<dbReference type="GO" id="GO:0071111">
    <property type="term" value="F:cyclic-guanylate-specific phosphodiesterase activity"/>
    <property type="evidence" value="ECO:0007669"/>
    <property type="project" value="InterPro"/>
</dbReference>
<evidence type="ECO:0008006" key="6">
    <source>
        <dbReference type="Google" id="ProtNLM"/>
    </source>
</evidence>
<dbReference type="Pfam" id="PF00990">
    <property type="entry name" value="GGDEF"/>
    <property type="match status" value="1"/>
</dbReference>
<dbReference type="OrthoDB" id="23692at2"/>
<feature type="domain" description="EAL" evidence="2">
    <location>
        <begin position="323"/>
        <end position="572"/>
    </location>
</feature>
<feature type="domain" description="GGDEF" evidence="3">
    <location>
        <begin position="179"/>
        <end position="312"/>
    </location>
</feature>
<proteinExistence type="predicted"/>
<dbReference type="HOGENOM" id="CLU_000445_70_50_5"/>
<dbReference type="InterPro" id="IPR050706">
    <property type="entry name" value="Cyclic-di-GMP_PDE-like"/>
</dbReference>
<name>A0A0A8K0G8_9HYPH</name>
<dbReference type="CDD" id="cd01949">
    <property type="entry name" value="GGDEF"/>
    <property type="match status" value="1"/>
</dbReference>
<dbReference type="Gene3D" id="3.30.450.20">
    <property type="entry name" value="PAS domain"/>
    <property type="match status" value="1"/>
</dbReference>
<dbReference type="SMART" id="SM00052">
    <property type="entry name" value="EAL"/>
    <property type="match status" value="1"/>
</dbReference>
<organism evidence="4 5">
    <name type="scientific">Methyloceanibacter caenitepidi</name>
    <dbReference type="NCBI Taxonomy" id="1384459"/>
    <lineage>
        <taxon>Bacteria</taxon>
        <taxon>Pseudomonadati</taxon>
        <taxon>Pseudomonadota</taxon>
        <taxon>Alphaproteobacteria</taxon>
        <taxon>Hyphomicrobiales</taxon>
        <taxon>Hyphomicrobiaceae</taxon>
        <taxon>Methyloceanibacter</taxon>
    </lineage>
</organism>
<dbReference type="InterPro" id="IPR043128">
    <property type="entry name" value="Rev_trsase/Diguanyl_cyclase"/>
</dbReference>
<keyword evidence="5" id="KW-1185">Reference proteome</keyword>
<dbReference type="SUPFAM" id="SSF141868">
    <property type="entry name" value="EAL domain-like"/>
    <property type="match status" value="1"/>
</dbReference>
<accession>A0A0A8K0G8</accession>
<dbReference type="InterPro" id="IPR000160">
    <property type="entry name" value="GGDEF_dom"/>
</dbReference>
<evidence type="ECO:0000256" key="1">
    <source>
        <dbReference type="SAM" id="MobiDB-lite"/>
    </source>
</evidence>
<dbReference type="PROSITE" id="PS50887">
    <property type="entry name" value="GGDEF"/>
    <property type="match status" value="1"/>
</dbReference>
<dbReference type="PANTHER" id="PTHR33121">
    <property type="entry name" value="CYCLIC DI-GMP PHOSPHODIESTERASE PDEF"/>
    <property type="match status" value="1"/>
</dbReference>
<evidence type="ECO:0000259" key="2">
    <source>
        <dbReference type="PROSITE" id="PS50883"/>
    </source>
</evidence>
<dbReference type="InterPro" id="IPR035919">
    <property type="entry name" value="EAL_sf"/>
</dbReference>
<dbReference type="PROSITE" id="PS50883">
    <property type="entry name" value="EAL"/>
    <property type="match status" value="1"/>
</dbReference>
<dbReference type="RefSeq" id="WP_052463987.1">
    <property type="nucleotide sequence ID" value="NZ_AP014648.1"/>
</dbReference>
<dbReference type="PANTHER" id="PTHR33121:SF79">
    <property type="entry name" value="CYCLIC DI-GMP PHOSPHODIESTERASE PDED-RELATED"/>
    <property type="match status" value="1"/>
</dbReference>
<dbReference type="Pfam" id="PF00563">
    <property type="entry name" value="EAL"/>
    <property type="match status" value="1"/>
</dbReference>
<dbReference type="KEGG" id="mcg:GL4_0023"/>
<dbReference type="CDD" id="cd01948">
    <property type="entry name" value="EAL"/>
    <property type="match status" value="1"/>
</dbReference>
<dbReference type="InterPro" id="IPR029787">
    <property type="entry name" value="Nucleotide_cyclase"/>
</dbReference>
<dbReference type="SUPFAM" id="SSF55073">
    <property type="entry name" value="Nucleotide cyclase"/>
    <property type="match status" value="1"/>
</dbReference>
<evidence type="ECO:0000313" key="5">
    <source>
        <dbReference type="Proteomes" id="UP000031643"/>
    </source>
</evidence>
<dbReference type="Gene3D" id="3.20.20.450">
    <property type="entry name" value="EAL domain"/>
    <property type="match status" value="1"/>
</dbReference>
<reference evidence="4 5" key="1">
    <citation type="submission" date="2014-09" db="EMBL/GenBank/DDBJ databases">
        <title>Genome sequencing of Methyloceanibacter caenitepidi Gela4.</title>
        <authorList>
            <person name="Takeuchi M."/>
            <person name="Susumu S."/>
            <person name="Kamagata Y."/>
            <person name="Oshima K."/>
            <person name="Hattori M."/>
            <person name="Iwasaki W."/>
        </authorList>
    </citation>
    <scope>NUCLEOTIDE SEQUENCE [LARGE SCALE GENOMIC DNA]</scope>
    <source>
        <strain evidence="4 5">Gela4</strain>
    </source>
</reference>
<dbReference type="NCBIfam" id="TIGR00254">
    <property type="entry name" value="GGDEF"/>
    <property type="match status" value="1"/>
</dbReference>
<dbReference type="EMBL" id="AP014648">
    <property type="protein sequence ID" value="BAQ15494.1"/>
    <property type="molecule type" value="Genomic_DNA"/>
</dbReference>
<dbReference type="Gene3D" id="3.30.70.270">
    <property type="match status" value="1"/>
</dbReference>
<evidence type="ECO:0000259" key="3">
    <source>
        <dbReference type="PROSITE" id="PS50887"/>
    </source>
</evidence>
<dbReference type="Proteomes" id="UP000031643">
    <property type="component" value="Chromosome"/>
</dbReference>
<feature type="region of interest" description="Disordered" evidence="1">
    <location>
        <begin position="138"/>
        <end position="158"/>
    </location>
</feature>
<sequence>MDKSETIAASGDEPHVELEEVLDRLQTTAYCWDFASDRIDWAKNAAAVLGGIDIGAVGRGRAFALHIDPKHAAARYDDVRRVAKAPVNASIPYALQYRFMPEGRRGKAAIWVEERGVCITDARGEPVRAEGTIRVAAERRRRTRPQSAATGADPSAIPSRAELTGTLSQLLSGRAGRATKGALLLVGVNDLTRINETYGYDVGDEVISIVGQRLATAVRGRDCLGRFSSNKYGIVLHGCDATEAVAVARRMIACVERDVASTRSGAVAVSVFVGVVLLPEHAQSTQDAIGRAMQAADMARVNPRDRFYIYDPSSPREAERKRTIAMADEVIRALNDRRIAIALQPVVTSGSHDPEFYECLLRLRLPDGSVLDASEFVPAAEELGLAKLIDHRALELTIDLLRAAPTRKLALNVSALSTTDRHWIDALEALTGKDRKLTERLTVEITETAAVSDMEATATFVTTLKEAGCRVALDDFGAGYASFRSLRNLGVDMVKIDGSFIENIGTNVEDETFVQTLLDLAHRFGVKTVGEWVGDERAVDLLEKAGVSYLQGDFFGAPELHDDKMAPTRKSAG</sequence>
<gene>
    <name evidence="4" type="ORF">GL4_0023</name>
</gene>
<dbReference type="InterPro" id="IPR001633">
    <property type="entry name" value="EAL_dom"/>
</dbReference>
<dbReference type="SMART" id="SM00267">
    <property type="entry name" value="GGDEF"/>
    <property type="match status" value="1"/>
</dbReference>
<protein>
    <recommendedName>
        <fullName evidence="6">Diguanylate cyclase/phosphodiesterase</fullName>
    </recommendedName>
</protein>
<dbReference type="STRING" id="1384459.GL4_0023"/>
<evidence type="ECO:0000313" key="4">
    <source>
        <dbReference type="EMBL" id="BAQ15494.1"/>
    </source>
</evidence>
<dbReference type="AlphaFoldDB" id="A0A0A8K0G8"/>